<name>A0A7V8JL26_STEMA</name>
<dbReference type="AlphaFoldDB" id="A0A7V8JL26"/>
<evidence type="ECO:0000313" key="1">
    <source>
        <dbReference type="EMBL" id="KAF1014157.1"/>
    </source>
</evidence>
<dbReference type="Pfam" id="PF11607">
    <property type="entry name" value="DUF3247"/>
    <property type="match status" value="1"/>
</dbReference>
<dbReference type="EMBL" id="WNDS01000004">
    <property type="protein sequence ID" value="KAF1014157.1"/>
    <property type="molecule type" value="Genomic_DNA"/>
</dbReference>
<sequence>MSRTAPRIHTDPARIAALEALIPQLQGETQVELSLADGRRLLGTVAVRPTLQQ</sequence>
<dbReference type="Proteomes" id="UP000487117">
    <property type="component" value="Unassembled WGS sequence"/>
</dbReference>
<reference evidence="2" key="1">
    <citation type="journal article" date="2020" name="MBio">
        <title>Horizontal gene transfer to a defensive symbiont with a reduced genome amongst a multipartite beetle microbiome.</title>
        <authorList>
            <person name="Waterworth S.C."/>
            <person name="Florez L.V."/>
            <person name="Rees E.R."/>
            <person name="Hertweck C."/>
            <person name="Kaltenpoth M."/>
            <person name="Kwan J.C."/>
        </authorList>
    </citation>
    <scope>NUCLEOTIDE SEQUENCE [LARGE SCALE GENOMIC DNA]</scope>
</reference>
<dbReference type="InterPro" id="IPR021649">
    <property type="entry name" value="DUF3247"/>
</dbReference>
<dbReference type="Gene3D" id="2.30.30.720">
    <property type="entry name" value="Protein of unknown function (DUF3247)"/>
    <property type="match status" value="1"/>
</dbReference>
<gene>
    <name evidence="1" type="ORF">GAK31_03181</name>
</gene>
<accession>A0A7V8JL26</accession>
<protein>
    <submittedName>
        <fullName evidence="1">Uncharacterized protein</fullName>
    </submittedName>
</protein>
<comment type="caution">
    <text evidence="1">The sequence shown here is derived from an EMBL/GenBank/DDBJ whole genome shotgun (WGS) entry which is preliminary data.</text>
</comment>
<organism evidence="1 2">
    <name type="scientific">Stenotrophomonas maltophilia</name>
    <name type="common">Pseudomonas maltophilia</name>
    <name type="synonym">Xanthomonas maltophilia</name>
    <dbReference type="NCBI Taxonomy" id="40324"/>
    <lineage>
        <taxon>Bacteria</taxon>
        <taxon>Pseudomonadati</taxon>
        <taxon>Pseudomonadota</taxon>
        <taxon>Gammaproteobacteria</taxon>
        <taxon>Lysobacterales</taxon>
        <taxon>Lysobacteraceae</taxon>
        <taxon>Stenotrophomonas</taxon>
        <taxon>Stenotrophomonas maltophilia group</taxon>
    </lineage>
</organism>
<evidence type="ECO:0000313" key="2">
    <source>
        <dbReference type="Proteomes" id="UP000487117"/>
    </source>
</evidence>
<proteinExistence type="predicted"/>